<evidence type="ECO:0000256" key="4">
    <source>
        <dbReference type="ARBA" id="ARBA00022728"/>
    </source>
</evidence>
<comment type="similarity">
    <text evidence="2">Belongs to the TFP11/STIP family.</text>
</comment>
<dbReference type="InterPro" id="IPR045211">
    <property type="entry name" value="TFP11/STIP/Ntr1"/>
</dbReference>
<feature type="coiled-coil region" evidence="7">
    <location>
        <begin position="387"/>
        <end position="435"/>
    </location>
</feature>
<evidence type="ECO:0000313" key="12">
    <source>
        <dbReference type="Proteomes" id="UP000323000"/>
    </source>
</evidence>
<evidence type="ECO:0000256" key="7">
    <source>
        <dbReference type="SAM" id="Coils"/>
    </source>
</evidence>
<dbReference type="GO" id="GO:0071008">
    <property type="term" value="C:U2-type post-mRNA release spliceosomal complex"/>
    <property type="evidence" value="ECO:0007669"/>
    <property type="project" value="TreeGrafter"/>
</dbReference>
<dbReference type="Pfam" id="PF12457">
    <property type="entry name" value="TIP_N"/>
    <property type="match status" value="1"/>
</dbReference>
<evidence type="ECO:0000256" key="1">
    <source>
        <dbReference type="ARBA" id="ARBA00004123"/>
    </source>
</evidence>
<dbReference type="InterPro" id="IPR000467">
    <property type="entry name" value="G_patch_dom"/>
</dbReference>
<feature type="region of interest" description="Disordered" evidence="8">
    <location>
        <begin position="203"/>
        <end position="223"/>
    </location>
</feature>
<keyword evidence="4" id="KW-0747">Spliceosome</keyword>
<dbReference type="PANTHER" id="PTHR23329">
    <property type="entry name" value="TUFTELIN-INTERACTING PROTEIN 11-RELATED"/>
    <property type="match status" value="1"/>
</dbReference>
<dbReference type="AlphaFoldDB" id="A0A5C7GWB6"/>
<dbReference type="OrthoDB" id="4822at2759"/>
<evidence type="ECO:0000256" key="5">
    <source>
        <dbReference type="ARBA" id="ARBA00023187"/>
    </source>
</evidence>
<evidence type="ECO:0000313" key="11">
    <source>
        <dbReference type="EMBL" id="TXG48785.1"/>
    </source>
</evidence>
<sequence length="903" mass="104257">MDDYQDMERFGTDNDFEGGQWINGEFYYKNRKEKRTQTKDDVLYGVFASDSDSDGYSSKKRRKDRDLGRRPDLTKPVNFISTGKLIRFMNSISKNHEFLSFYFFIFIFIFYFFLTGTVMPNQEIDNNLKEENDDIIEDDDNDNRSGLGLGFGSGNTGSGLGLGFTAKSSKKKENTIDEEKDNDEDNFLPTAFGRLIKEGVQRKEMERERLKSEKKSQGGKGKDVGVGNVGVFEKHTKGIGMKLLEKMGYKGGGLGKNAQGIVAPIEAKLRPKNMGMGFNDYKETTPGKLSDLEKLEEKKSVGQQPMGRMKEKLWKQTKVRKKEEYITVEELLAKKEEQGFEVVQKVIDMRGPQVRVLTNLENLDAEEKARENDVPMPELQHNVRLIVDLAELDIQKIDNDLRNEKETALSLQKEKEKLEKTAVEQKQQLDNMEKIVNVLGQIEKENSLGTLTLDSLANYFSDLHMRYVHDYKLCNLSSIACSFALPLFIRVFQGWDPLRNPLHKLEVVSTWKTLLQSEDNYDIWDVSTPYTQLVSEVVLPAVRISGINTWDARDPEPMLRFLESWEKLLPASVLHTILHTIVMPKLSSAVDSWDPRRETVPIHKWVHPWLLMLGQNLESLYHMIRIKLSNVLDAWHPSDESAHTILSPWRTVFDSANWEQLMRRYIVPKLQVALQEFQVNPADQKLEQFYWVMKWASDVPIHLMVDLMERFFFAKWLQVLYHWLSTTPDFEQIHRWYMGWKKLLPQELLANENIRAQLNRGLEMMSQAADGMKVVQPGLRENLSYLRVMEQRQFEAQQKAAAAQVQKAAAAGLGSAYQMDGMEAPRELTIKEVVEAYAQQHELLFKPKPGRMHNGQQIYGFGNISIYVDSLNQMVYAQKEEGWIPITLDSLLKMHNNSLPRRH</sequence>
<dbReference type="InterPro" id="IPR022783">
    <property type="entry name" value="GCFC_dom"/>
</dbReference>
<accession>A0A5C7GWB6</accession>
<keyword evidence="9" id="KW-0812">Transmembrane</keyword>
<dbReference type="PANTHER" id="PTHR23329:SF1">
    <property type="entry name" value="TUFTELIN-INTERACTING PROTEIN 11"/>
    <property type="match status" value="1"/>
</dbReference>
<keyword evidence="6" id="KW-0539">Nucleus</keyword>
<dbReference type="PROSITE" id="PS50174">
    <property type="entry name" value="G_PATCH"/>
    <property type="match status" value="1"/>
</dbReference>
<comment type="subcellular location">
    <subcellularLocation>
        <location evidence="1">Nucleus</location>
    </subcellularLocation>
</comment>
<dbReference type="Proteomes" id="UP000323000">
    <property type="component" value="Chromosome 12"/>
</dbReference>
<keyword evidence="12" id="KW-1185">Reference proteome</keyword>
<keyword evidence="9" id="KW-0472">Membrane</keyword>
<feature type="region of interest" description="Disordered" evidence="8">
    <location>
        <begin position="48"/>
        <end position="70"/>
    </location>
</feature>
<evidence type="ECO:0000256" key="9">
    <source>
        <dbReference type="SAM" id="Phobius"/>
    </source>
</evidence>
<dbReference type="GO" id="GO:0003676">
    <property type="term" value="F:nucleic acid binding"/>
    <property type="evidence" value="ECO:0007669"/>
    <property type="project" value="InterPro"/>
</dbReference>
<keyword evidence="5" id="KW-0508">mRNA splicing</keyword>
<dbReference type="InterPro" id="IPR022159">
    <property type="entry name" value="STIP/TFIP11_N"/>
</dbReference>
<feature type="domain" description="G-patch" evidence="10">
    <location>
        <begin position="236"/>
        <end position="281"/>
    </location>
</feature>
<evidence type="ECO:0000256" key="8">
    <source>
        <dbReference type="SAM" id="MobiDB-lite"/>
    </source>
</evidence>
<organism evidence="11 12">
    <name type="scientific">Acer yangbiense</name>
    <dbReference type="NCBI Taxonomy" id="1000413"/>
    <lineage>
        <taxon>Eukaryota</taxon>
        <taxon>Viridiplantae</taxon>
        <taxon>Streptophyta</taxon>
        <taxon>Embryophyta</taxon>
        <taxon>Tracheophyta</taxon>
        <taxon>Spermatophyta</taxon>
        <taxon>Magnoliopsida</taxon>
        <taxon>eudicotyledons</taxon>
        <taxon>Gunneridae</taxon>
        <taxon>Pentapetalae</taxon>
        <taxon>rosids</taxon>
        <taxon>malvids</taxon>
        <taxon>Sapindales</taxon>
        <taxon>Sapindaceae</taxon>
        <taxon>Hippocastanoideae</taxon>
        <taxon>Acereae</taxon>
        <taxon>Acer</taxon>
    </lineage>
</organism>
<reference evidence="12" key="1">
    <citation type="journal article" date="2019" name="Gigascience">
        <title>De novo genome assembly of the endangered Acer yangbiense, a plant species with extremely small populations endemic to Yunnan Province, China.</title>
        <authorList>
            <person name="Yang J."/>
            <person name="Wariss H.M."/>
            <person name="Tao L."/>
            <person name="Zhang R."/>
            <person name="Yun Q."/>
            <person name="Hollingsworth P."/>
            <person name="Dao Z."/>
            <person name="Luo G."/>
            <person name="Guo H."/>
            <person name="Ma Y."/>
            <person name="Sun W."/>
        </authorList>
    </citation>
    <scope>NUCLEOTIDE SEQUENCE [LARGE SCALE GENOMIC DNA]</scope>
    <source>
        <strain evidence="12">cv. Malutang</strain>
    </source>
</reference>
<feature type="transmembrane region" description="Helical" evidence="9">
    <location>
        <begin position="99"/>
        <end position="119"/>
    </location>
</feature>
<evidence type="ECO:0000259" key="10">
    <source>
        <dbReference type="PROSITE" id="PS50174"/>
    </source>
</evidence>
<dbReference type="SMART" id="SM00443">
    <property type="entry name" value="G_patch"/>
    <property type="match status" value="1"/>
</dbReference>
<evidence type="ECO:0000256" key="3">
    <source>
        <dbReference type="ARBA" id="ARBA00022664"/>
    </source>
</evidence>
<evidence type="ECO:0000256" key="6">
    <source>
        <dbReference type="ARBA" id="ARBA00023242"/>
    </source>
</evidence>
<proteinExistence type="inferred from homology"/>
<evidence type="ECO:0000256" key="2">
    <source>
        <dbReference type="ARBA" id="ARBA00010900"/>
    </source>
</evidence>
<dbReference type="Pfam" id="PF01585">
    <property type="entry name" value="G-patch"/>
    <property type="match status" value="1"/>
</dbReference>
<gene>
    <name evidence="11" type="ORF">EZV62_024660</name>
</gene>
<keyword evidence="3" id="KW-0507">mRNA processing</keyword>
<dbReference type="Pfam" id="PF07842">
    <property type="entry name" value="GCFC"/>
    <property type="match status" value="1"/>
</dbReference>
<dbReference type="EMBL" id="VAHF01000012">
    <property type="protein sequence ID" value="TXG48785.1"/>
    <property type="molecule type" value="Genomic_DNA"/>
</dbReference>
<comment type="caution">
    <text evidence="11">The sequence shown here is derived from an EMBL/GenBank/DDBJ whole genome shotgun (WGS) entry which is preliminary data.</text>
</comment>
<keyword evidence="9" id="KW-1133">Transmembrane helix</keyword>
<protein>
    <recommendedName>
        <fullName evidence="10">G-patch domain-containing protein</fullName>
    </recommendedName>
</protein>
<name>A0A5C7GWB6_9ROSI</name>
<keyword evidence="7" id="KW-0175">Coiled coil</keyword>
<dbReference type="GO" id="GO:0000390">
    <property type="term" value="P:spliceosomal complex disassembly"/>
    <property type="evidence" value="ECO:0007669"/>
    <property type="project" value="InterPro"/>
</dbReference>